<dbReference type="AlphaFoldDB" id="R9GSY7"/>
<dbReference type="Gene3D" id="1.10.101.10">
    <property type="entry name" value="PGBD-like superfamily/PGBD"/>
    <property type="match status" value="1"/>
</dbReference>
<evidence type="ECO:0000256" key="4">
    <source>
        <dbReference type="ARBA" id="ARBA00022960"/>
    </source>
</evidence>
<keyword evidence="6 7" id="KW-0961">Cell wall biogenesis/degradation</keyword>
<dbReference type="GO" id="GO:0008360">
    <property type="term" value="P:regulation of cell shape"/>
    <property type="evidence" value="ECO:0007669"/>
    <property type="project" value="UniProtKB-UniRule"/>
</dbReference>
<accession>R9GSY7</accession>
<protein>
    <recommendedName>
        <fullName evidence="8">L,D-TPase catalytic domain-containing protein</fullName>
    </recommendedName>
</protein>
<dbReference type="PANTHER" id="PTHR41533">
    <property type="entry name" value="L,D-TRANSPEPTIDASE HI_1667-RELATED"/>
    <property type="match status" value="1"/>
</dbReference>
<dbReference type="InterPro" id="IPR038063">
    <property type="entry name" value="Transpep_catalytic_dom"/>
</dbReference>
<sequence>MQNVKLSIAFVVTTKTHDMMKIFFITRSNVFYLASLLLFFFLATGCNNRKTAEKTALDSAYIVSYMNAEPQFKDQIGWAKSFYKARSYQLGWFKNNELVPQASKLIQIIDKSAEEGLDPKDYQVVDLRGLINQFKGSAKNEDLRDSLEKKIDLALSATYFNWAADYYRGLLGPRESKKADWDIKLNKMKLDLSLKSILDENKDDDYYFKPNHVEYANLKKALANYREVQSTGGWPIIPVGSTVQEGKSSAVVPLLNKRLAGYLVKDSTMLSSDSTTFSKNLKSALKQFQSFNGIAVTGRLDKKTIQILNIPVEDRIKQIIINMERWRWIPQSFEPDYLIVNIPEFRLHVYEKGQDKMTMKVIVGKALHSTPIFNDKMEDVVLAPYWNIPPGILKREVAPQAARDPGYLASKDMEVVIRGSNTVVDPKNVNWAAAGTSSFKYLVRRKPGPQNDLGNVKFIFPNSMNIYLHDTPGDQLFNQSKRDFSHGCVRVERPIDLAVYLLRDVKGWDKTRIEEQIKKGKERYVALNEKLPVYLVYFTASADANGRVRFFEDIYNHDKTLKSLYFSKL</sequence>
<organism evidence="9 10">
    <name type="scientific">Arcticibacter svalbardensis MN12-7</name>
    <dbReference type="NCBI Taxonomy" id="1150600"/>
    <lineage>
        <taxon>Bacteria</taxon>
        <taxon>Pseudomonadati</taxon>
        <taxon>Bacteroidota</taxon>
        <taxon>Sphingobacteriia</taxon>
        <taxon>Sphingobacteriales</taxon>
        <taxon>Sphingobacteriaceae</taxon>
        <taxon>Arcticibacter</taxon>
    </lineage>
</organism>
<evidence type="ECO:0000256" key="2">
    <source>
        <dbReference type="ARBA" id="ARBA00005992"/>
    </source>
</evidence>
<feature type="active site" description="Proton donor/acceptor" evidence="7">
    <location>
        <position position="469"/>
    </location>
</feature>
<comment type="pathway">
    <text evidence="1 7">Cell wall biogenesis; peptidoglycan biosynthesis.</text>
</comment>
<dbReference type="InterPro" id="IPR002477">
    <property type="entry name" value="Peptidoglycan-bd-like"/>
</dbReference>
<evidence type="ECO:0000313" key="10">
    <source>
        <dbReference type="Proteomes" id="UP000014174"/>
    </source>
</evidence>
<dbReference type="GO" id="GO:0016740">
    <property type="term" value="F:transferase activity"/>
    <property type="evidence" value="ECO:0007669"/>
    <property type="project" value="UniProtKB-KW"/>
</dbReference>
<dbReference type="GO" id="GO:0071555">
    <property type="term" value="P:cell wall organization"/>
    <property type="evidence" value="ECO:0007669"/>
    <property type="project" value="UniProtKB-UniRule"/>
</dbReference>
<comment type="similarity">
    <text evidence="2">Belongs to the YkuD family.</text>
</comment>
<feature type="active site" description="Nucleophile" evidence="7">
    <location>
        <position position="488"/>
    </location>
</feature>
<dbReference type="Gene3D" id="2.40.440.10">
    <property type="entry name" value="L,D-transpeptidase catalytic domain-like"/>
    <property type="match status" value="1"/>
</dbReference>
<dbReference type="InterPro" id="IPR036365">
    <property type="entry name" value="PGBD-like_sf"/>
</dbReference>
<dbReference type="SUPFAM" id="SSF141523">
    <property type="entry name" value="L,D-transpeptidase catalytic domain-like"/>
    <property type="match status" value="1"/>
</dbReference>
<proteinExistence type="inferred from homology"/>
<keyword evidence="5 7" id="KW-0573">Peptidoglycan synthesis</keyword>
<comment type="caution">
    <text evidence="9">The sequence shown here is derived from an EMBL/GenBank/DDBJ whole genome shotgun (WGS) entry which is preliminary data.</text>
</comment>
<evidence type="ECO:0000313" key="9">
    <source>
        <dbReference type="EMBL" id="EOR94798.1"/>
    </source>
</evidence>
<evidence type="ECO:0000256" key="1">
    <source>
        <dbReference type="ARBA" id="ARBA00004752"/>
    </source>
</evidence>
<dbReference type="EMBL" id="AQPN01000077">
    <property type="protein sequence ID" value="EOR94798.1"/>
    <property type="molecule type" value="Genomic_DNA"/>
</dbReference>
<dbReference type="CDD" id="cd16913">
    <property type="entry name" value="YkuD_like"/>
    <property type="match status" value="1"/>
</dbReference>
<reference evidence="9 10" key="1">
    <citation type="journal article" date="2013" name="Genome Announc.">
        <title>Draft Genome Sequence of Arcticibacter svalbardensis Strain MN12-7T, a Member of the Family Sphingobacteriaceae Isolated from an Arctic Soil Sample.</title>
        <authorList>
            <person name="Shivaji S."/>
            <person name="Ara S."/>
            <person name="Prasad S."/>
            <person name="Manasa B.P."/>
            <person name="Begum Z."/>
            <person name="Singh A."/>
            <person name="Kumar Pinnaka A."/>
        </authorList>
    </citation>
    <scope>NUCLEOTIDE SEQUENCE [LARGE SCALE GENOMIC DNA]</scope>
    <source>
        <strain evidence="9 10">MN12-7</strain>
    </source>
</reference>
<name>R9GSY7_9SPHI</name>
<dbReference type="PROSITE" id="PS52029">
    <property type="entry name" value="LD_TPASE"/>
    <property type="match status" value="1"/>
</dbReference>
<dbReference type="InterPro" id="IPR052905">
    <property type="entry name" value="LD-transpeptidase_YkuD-like"/>
</dbReference>
<dbReference type="PANTHER" id="PTHR41533:SF2">
    <property type="entry name" value="BLR7131 PROTEIN"/>
    <property type="match status" value="1"/>
</dbReference>
<dbReference type="InterPro" id="IPR036366">
    <property type="entry name" value="PGBDSf"/>
</dbReference>
<dbReference type="STRING" id="1150600.ADIARSV_2014"/>
<evidence type="ECO:0000256" key="3">
    <source>
        <dbReference type="ARBA" id="ARBA00022679"/>
    </source>
</evidence>
<dbReference type="Pfam" id="PF03734">
    <property type="entry name" value="YkuD"/>
    <property type="match status" value="1"/>
</dbReference>
<keyword evidence="10" id="KW-1185">Reference proteome</keyword>
<dbReference type="UniPathway" id="UPA00219"/>
<evidence type="ECO:0000256" key="6">
    <source>
        <dbReference type="ARBA" id="ARBA00023316"/>
    </source>
</evidence>
<dbReference type="Pfam" id="PF01471">
    <property type="entry name" value="PG_binding_1"/>
    <property type="match status" value="1"/>
</dbReference>
<evidence type="ECO:0000259" key="8">
    <source>
        <dbReference type="PROSITE" id="PS52029"/>
    </source>
</evidence>
<dbReference type="Proteomes" id="UP000014174">
    <property type="component" value="Unassembled WGS sequence"/>
</dbReference>
<dbReference type="InterPro" id="IPR045380">
    <property type="entry name" value="LD_TPept_scaffold_dom"/>
</dbReference>
<evidence type="ECO:0000256" key="7">
    <source>
        <dbReference type="PROSITE-ProRule" id="PRU01373"/>
    </source>
</evidence>
<dbReference type="Pfam" id="PF20142">
    <property type="entry name" value="Scaffold"/>
    <property type="match status" value="1"/>
</dbReference>
<dbReference type="eggNOG" id="COG2989">
    <property type="taxonomic scope" value="Bacteria"/>
</dbReference>
<dbReference type="GO" id="GO:0004180">
    <property type="term" value="F:carboxypeptidase activity"/>
    <property type="evidence" value="ECO:0007669"/>
    <property type="project" value="UniProtKB-ARBA"/>
</dbReference>
<dbReference type="GO" id="GO:0009252">
    <property type="term" value="P:peptidoglycan biosynthetic process"/>
    <property type="evidence" value="ECO:0007669"/>
    <property type="project" value="UniProtKB-UniPathway"/>
</dbReference>
<dbReference type="InterPro" id="IPR005490">
    <property type="entry name" value="LD_TPept_cat_dom"/>
</dbReference>
<gene>
    <name evidence="9" type="ORF">ADIARSV_2014</name>
</gene>
<dbReference type="SUPFAM" id="SSF47090">
    <property type="entry name" value="PGBD-like"/>
    <property type="match status" value="1"/>
</dbReference>
<feature type="domain" description="L,D-TPase catalytic" evidence="8">
    <location>
        <begin position="336"/>
        <end position="516"/>
    </location>
</feature>
<keyword evidence="3" id="KW-0808">Transferase</keyword>
<keyword evidence="4 7" id="KW-0133">Cell shape</keyword>
<evidence type="ECO:0000256" key="5">
    <source>
        <dbReference type="ARBA" id="ARBA00022984"/>
    </source>
</evidence>
<dbReference type="PATRIC" id="fig|1150600.3.peg.1989"/>